<feature type="compositionally biased region" description="Basic and acidic residues" evidence="1">
    <location>
        <begin position="122"/>
        <end position="133"/>
    </location>
</feature>
<dbReference type="Proteomes" id="UP000321157">
    <property type="component" value="Unassembled WGS sequence"/>
</dbReference>
<dbReference type="RefSeq" id="WP_246147180.1">
    <property type="nucleotide sequence ID" value="NZ_BJXX01000013.1"/>
</dbReference>
<feature type="region of interest" description="Disordered" evidence="1">
    <location>
        <begin position="114"/>
        <end position="139"/>
    </location>
</feature>
<keyword evidence="4" id="KW-1185">Reference proteome</keyword>
<evidence type="ECO:0000256" key="2">
    <source>
        <dbReference type="SAM" id="Phobius"/>
    </source>
</evidence>
<evidence type="ECO:0000256" key="1">
    <source>
        <dbReference type="SAM" id="MobiDB-lite"/>
    </source>
</evidence>
<keyword evidence="2" id="KW-0472">Membrane</keyword>
<name>A0A511V1N5_9BACL</name>
<organism evidence="3 4">
    <name type="scientific">Aneurinibacillus danicus</name>
    <dbReference type="NCBI Taxonomy" id="267746"/>
    <lineage>
        <taxon>Bacteria</taxon>
        <taxon>Bacillati</taxon>
        <taxon>Bacillota</taxon>
        <taxon>Bacilli</taxon>
        <taxon>Bacillales</taxon>
        <taxon>Paenibacillaceae</taxon>
        <taxon>Aneurinibacillus group</taxon>
        <taxon>Aneurinibacillus</taxon>
    </lineage>
</organism>
<accession>A0A511V1N5</accession>
<dbReference type="InterPro" id="IPR014195">
    <property type="entry name" value="Spore_III_AG"/>
</dbReference>
<comment type="caution">
    <text evidence="3">The sequence shown here is derived from an EMBL/GenBank/DDBJ whole genome shotgun (WGS) entry which is preliminary data.</text>
</comment>
<keyword evidence="2" id="KW-1133">Transmembrane helix</keyword>
<gene>
    <name evidence="3" type="ORF">ADA01nite_02860</name>
</gene>
<sequence length="203" mass="22338">MSKKDKGIQDGEIRKKLGTMQWLLIIGALGVGFMIVGSFYNFDQSPPDAPSPPATSEDKAVFAQKKQESYTMEEYEAMYEKKLKEVLQTITGVGEVSVMVNIESTEEIVVEKNTNRQTQTTREADKGATRDISSESTQEQVIITKDGSSERPVVMKTVKPKVRGVVVVAEGAGNLQVKAWILEAVQKVLAVPSYKISILPKKA</sequence>
<dbReference type="NCBIfam" id="TIGR02830">
    <property type="entry name" value="spore_III_AG"/>
    <property type="match status" value="1"/>
</dbReference>
<evidence type="ECO:0000313" key="4">
    <source>
        <dbReference type="Proteomes" id="UP000321157"/>
    </source>
</evidence>
<keyword evidence="2" id="KW-0812">Transmembrane</keyword>
<reference evidence="3 4" key="1">
    <citation type="submission" date="2019-07" db="EMBL/GenBank/DDBJ databases">
        <title>Whole genome shotgun sequence of Aneurinibacillus danicus NBRC 102444.</title>
        <authorList>
            <person name="Hosoyama A."/>
            <person name="Uohara A."/>
            <person name="Ohji S."/>
            <person name="Ichikawa N."/>
        </authorList>
    </citation>
    <scope>NUCLEOTIDE SEQUENCE [LARGE SCALE GENOMIC DNA]</scope>
    <source>
        <strain evidence="3 4">NBRC 102444</strain>
    </source>
</reference>
<dbReference type="EMBL" id="BJXX01000013">
    <property type="protein sequence ID" value="GEN32826.1"/>
    <property type="molecule type" value="Genomic_DNA"/>
</dbReference>
<proteinExistence type="predicted"/>
<evidence type="ECO:0000313" key="3">
    <source>
        <dbReference type="EMBL" id="GEN32826.1"/>
    </source>
</evidence>
<protein>
    <submittedName>
        <fullName evidence="3">Stage III sporulation protein AG</fullName>
    </submittedName>
</protein>
<dbReference type="AlphaFoldDB" id="A0A511V1N5"/>
<feature type="transmembrane region" description="Helical" evidence="2">
    <location>
        <begin position="21"/>
        <end position="42"/>
    </location>
</feature>